<keyword evidence="3" id="KW-1185">Reference proteome</keyword>
<protein>
    <submittedName>
        <fullName evidence="1">Uncharacterized protein</fullName>
    </submittedName>
</protein>
<comment type="caution">
    <text evidence="1">The sequence shown here is derived from an EMBL/GenBank/DDBJ whole genome shotgun (WGS) entry which is preliminary data.</text>
</comment>
<dbReference type="Proteomes" id="UP000298416">
    <property type="component" value="Unassembled WGS sequence"/>
</dbReference>
<reference evidence="1" key="1">
    <citation type="submission" date="2018-01" db="EMBL/GenBank/DDBJ databases">
        <authorList>
            <person name="Mao J.F."/>
        </authorList>
    </citation>
    <scope>NUCLEOTIDE SEQUENCE</scope>
    <source>
        <strain evidence="1">Huo1</strain>
        <tissue evidence="1">Leaf</tissue>
    </source>
</reference>
<dbReference type="EMBL" id="PNBA02000024">
    <property type="protein sequence ID" value="KAG6384635.1"/>
    <property type="molecule type" value="Genomic_DNA"/>
</dbReference>
<evidence type="ECO:0000313" key="1">
    <source>
        <dbReference type="EMBL" id="KAG6383919.1"/>
    </source>
</evidence>
<geneLocation type="mitochondrion" evidence="2"/>
<dbReference type="EMBL" id="PNBA02000359">
    <property type="protein sequence ID" value="KAG6383919.1"/>
    <property type="molecule type" value="Genomic_DNA"/>
</dbReference>
<gene>
    <name evidence="2" type="ORF">SASPL_155478</name>
    <name evidence="1" type="ORF">SASPL_156348</name>
</gene>
<dbReference type="AlphaFoldDB" id="A0A8X8VX38"/>
<organism evidence="1">
    <name type="scientific">Salvia splendens</name>
    <name type="common">Scarlet sage</name>
    <dbReference type="NCBI Taxonomy" id="180675"/>
    <lineage>
        <taxon>Eukaryota</taxon>
        <taxon>Viridiplantae</taxon>
        <taxon>Streptophyta</taxon>
        <taxon>Embryophyta</taxon>
        <taxon>Tracheophyta</taxon>
        <taxon>Spermatophyta</taxon>
        <taxon>Magnoliopsida</taxon>
        <taxon>eudicotyledons</taxon>
        <taxon>Gunneridae</taxon>
        <taxon>Pentapetalae</taxon>
        <taxon>asterids</taxon>
        <taxon>lamiids</taxon>
        <taxon>Lamiales</taxon>
        <taxon>Lamiaceae</taxon>
        <taxon>Nepetoideae</taxon>
        <taxon>Mentheae</taxon>
        <taxon>Salviinae</taxon>
        <taxon>Salvia</taxon>
        <taxon>Salvia subgen. Calosphace</taxon>
        <taxon>core Calosphace</taxon>
    </lineage>
</organism>
<keyword evidence="2 3" id="KW-0496">Mitochondrion</keyword>
<name>A0A8X8VX38_SALSN</name>
<evidence type="ECO:0000313" key="3">
    <source>
        <dbReference type="Proteomes" id="UP000298416"/>
    </source>
</evidence>
<evidence type="ECO:0000313" key="2">
    <source>
        <dbReference type="EMBL" id="KAG6384635.1"/>
    </source>
</evidence>
<sequence>MLNNCPLLVRLRRGKKGEQSRLARLVLSDSMRKGKGILEEFLGFLNPKALIEWLGRGQVVYRPERDLCKSKSPYLPTTLSIRREMKTCCWGLSCTTGPCLWMAGSLEDIPVPRIMLDCGSAINIIPLKMLLNGQVTRKPIEHQPITGSGALSKNTKDRWIDCKFFVLDRERGSSCVGLRGRSSEREGLISDLIRIAIVKYRFMEAVVEKQGEGFRPRERGKGGGPPHS</sequence>
<proteinExistence type="predicted"/>
<accession>A0A8X8VX38</accession>
<reference evidence="1" key="2">
    <citation type="submission" date="2020-08" db="EMBL/GenBank/DDBJ databases">
        <title>Plant Genome Project.</title>
        <authorList>
            <person name="Zhang R.-G."/>
        </authorList>
    </citation>
    <scope>NUCLEOTIDE SEQUENCE</scope>
    <source>
        <strain evidence="1">Huo1</strain>
        <tissue evidence="1">Leaf</tissue>
    </source>
</reference>